<reference evidence="1 2" key="1">
    <citation type="submission" date="2014-04" db="EMBL/GenBank/DDBJ databases">
        <authorList>
            <consortium name="DOE Joint Genome Institute"/>
            <person name="Kuo A."/>
            <person name="Kohler A."/>
            <person name="Costa M.D."/>
            <person name="Nagy L.G."/>
            <person name="Floudas D."/>
            <person name="Copeland A."/>
            <person name="Barry K.W."/>
            <person name="Cichocki N."/>
            <person name="Veneault-Fourrey C."/>
            <person name="LaButti K."/>
            <person name="Lindquist E.A."/>
            <person name="Lipzen A."/>
            <person name="Lundell T."/>
            <person name="Morin E."/>
            <person name="Murat C."/>
            <person name="Sun H."/>
            <person name="Tunlid A."/>
            <person name="Henrissat B."/>
            <person name="Grigoriev I.V."/>
            <person name="Hibbett D.S."/>
            <person name="Martin F."/>
            <person name="Nordberg H.P."/>
            <person name="Cantor M.N."/>
            <person name="Hua S.X."/>
        </authorList>
    </citation>
    <scope>NUCLEOTIDE SEQUENCE [LARGE SCALE GENOMIC DNA]</scope>
    <source>
        <strain evidence="1 2">441</strain>
    </source>
</reference>
<evidence type="ECO:0000313" key="1">
    <source>
        <dbReference type="EMBL" id="KIK25172.1"/>
    </source>
</evidence>
<dbReference type="Proteomes" id="UP000054018">
    <property type="component" value="Unassembled WGS sequence"/>
</dbReference>
<accession>A0A0C9ZSF2</accession>
<dbReference type="AlphaFoldDB" id="A0A0C9ZSF2"/>
<gene>
    <name evidence="1" type="ORF">PISMIDRAFT_677415</name>
</gene>
<dbReference type="EMBL" id="KN833710">
    <property type="protein sequence ID" value="KIK25172.1"/>
    <property type="molecule type" value="Genomic_DNA"/>
</dbReference>
<evidence type="ECO:0000313" key="2">
    <source>
        <dbReference type="Proteomes" id="UP000054018"/>
    </source>
</evidence>
<proteinExistence type="predicted"/>
<keyword evidence="2" id="KW-1185">Reference proteome</keyword>
<name>A0A0C9ZSF2_9AGAM</name>
<sequence>MITCASDVLLFYKFGIKVHCETHGRDFVLTPPPVTGLRDTSDFLLQYCTFRDLLVSQYACSPISGTFVILPYRMER</sequence>
<dbReference type="HOGENOM" id="CLU_2655429_0_0_1"/>
<organism evidence="1 2">
    <name type="scientific">Pisolithus microcarpus 441</name>
    <dbReference type="NCBI Taxonomy" id="765257"/>
    <lineage>
        <taxon>Eukaryota</taxon>
        <taxon>Fungi</taxon>
        <taxon>Dikarya</taxon>
        <taxon>Basidiomycota</taxon>
        <taxon>Agaricomycotina</taxon>
        <taxon>Agaricomycetes</taxon>
        <taxon>Agaricomycetidae</taxon>
        <taxon>Boletales</taxon>
        <taxon>Sclerodermatineae</taxon>
        <taxon>Pisolithaceae</taxon>
        <taxon>Pisolithus</taxon>
    </lineage>
</organism>
<reference evidence="2" key="2">
    <citation type="submission" date="2015-01" db="EMBL/GenBank/DDBJ databases">
        <title>Evolutionary Origins and Diversification of the Mycorrhizal Mutualists.</title>
        <authorList>
            <consortium name="DOE Joint Genome Institute"/>
            <consortium name="Mycorrhizal Genomics Consortium"/>
            <person name="Kohler A."/>
            <person name="Kuo A."/>
            <person name="Nagy L.G."/>
            <person name="Floudas D."/>
            <person name="Copeland A."/>
            <person name="Barry K.W."/>
            <person name="Cichocki N."/>
            <person name="Veneault-Fourrey C."/>
            <person name="LaButti K."/>
            <person name="Lindquist E.A."/>
            <person name="Lipzen A."/>
            <person name="Lundell T."/>
            <person name="Morin E."/>
            <person name="Murat C."/>
            <person name="Riley R."/>
            <person name="Ohm R."/>
            <person name="Sun H."/>
            <person name="Tunlid A."/>
            <person name="Henrissat B."/>
            <person name="Grigoriev I.V."/>
            <person name="Hibbett D.S."/>
            <person name="Martin F."/>
        </authorList>
    </citation>
    <scope>NUCLEOTIDE SEQUENCE [LARGE SCALE GENOMIC DNA]</scope>
    <source>
        <strain evidence="2">441</strain>
    </source>
</reference>
<protein>
    <submittedName>
        <fullName evidence="1">Uncharacterized protein</fullName>
    </submittedName>
</protein>